<dbReference type="GO" id="GO:0042761">
    <property type="term" value="P:very long-chain fatty acid biosynthetic process"/>
    <property type="evidence" value="ECO:0007669"/>
    <property type="project" value="TreeGrafter"/>
</dbReference>
<feature type="transmembrane region" description="Helical" evidence="10">
    <location>
        <begin position="35"/>
        <end position="53"/>
    </location>
</feature>
<protein>
    <recommendedName>
        <fullName evidence="10">Elongation of very long chain fatty acids protein</fullName>
        <ecNumber evidence="10">2.3.1.199</ecNumber>
    </recommendedName>
    <alternativeName>
        <fullName evidence="10">Very-long-chain 3-oxoacyl-CoA synthase</fullName>
    </alternativeName>
</protein>
<evidence type="ECO:0000256" key="7">
    <source>
        <dbReference type="ARBA" id="ARBA00023098"/>
    </source>
</evidence>
<keyword evidence="8 10" id="KW-0472">Membrane</keyword>
<dbReference type="AlphaFoldDB" id="A0AAQ4RN70"/>
<evidence type="ECO:0000256" key="4">
    <source>
        <dbReference type="ARBA" id="ARBA00022692"/>
    </source>
</evidence>
<comment type="subcellular location">
    <subcellularLocation>
        <location evidence="1">Membrane</location>
        <topology evidence="1">Multi-pass membrane protein</topology>
    </subcellularLocation>
</comment>
<keyword evidence="7 10" id="KW-0443">Lipid metabolism</keyword>
<evidence type="ECO:0000256" key="1">
    <source>
        <dbReference type="ARBA" id="ARBA00004141"/>
    </source>
</evidence>
<accession>A0AAQ4RN70</accession>
<sequence>MNATELTSPPSEYDFERHFDERRALEWMQENWSKAFMFCGLYAALVFGGQHFMRERPKLNLRRPLMLWSLSLAVFSIIGALRTGSYMLHILTASGFRQSVCDNSFYSAPVSKFWAYAFVLSKAPELGDTVFIILRKQRLIFLHWYHHITVLLYSWYSYKDQVGGAAAGFHDHELLWSHSLMYTYYAARAAGLRVPPPLRHDHHGHPDPADGHGPGRAGPCVPLDARDALPVQHGQHRVGLRHVPQLLGPLRFVLLPVLPRGLLRGQRVQGRVAGVCRSAPHVEEDQRLTAGVHSTSLLGACSSTR</sequence>
<reference evidence="11 12" key="1">
    <citation type="journal article" date="2021" name="G3 (Bethesda)">
        <title>Improved contiguity of the threespine stickleback genome using long-read sequencing.</title>
        <authorList>
            <person name="Nath S."/>
            <person name="Shaw D.E."/>
            <person name="White M.A."/>
        </authorList>
    </citation>
    <scope>NUCLEOTIDE SEQUENCE [LARGE SCALE GENOMIC DNA]</scope>
    <source>
        <strain evidence="11 12">Lake Benthic</strain>
    </source>
</reference>
<evidence type="ECO:0000313" key="12">
    <source>
        <dbReference type="Proteomes" id="UP000007635"/>
    </source>
</evidence>
<reference evidence="11" key="2">
    <citation type="submission" date="2025-08" db="UniProtKB">
        <authorList>
            <consortium name="Ensembl"/>
        </authorList>
    </citation>
    <scope>IDENTIFICATION</scope>
</reference>
<dbReference type="GO" id="GO:0034625">
    <property type="term" value="P:fatty acid elongation, monounsaturated fatty acid"/>
    <property type="evidence" value="ECO:0007669"/>
    <property type="project" value="TreeGrafter"/>
</dbReference>
<organism evidence="11 12">
    <name type="scientific">Gasterosteus aculeatus aculeatus</name>
    <name type="common">three-spined stickleback</name>
    <dbReference type="NCBI Taxonomy" id="481459"/>
    <lineage>
        <taxon>Eukaryota</taxon>
        <taxon>Metazoa</taxon>
        <taxon>Chordata</taxon>
        <taxon>Craniata</taxon>
        <taxon>Vertebrata</taxon>
        <taxon>Euteleostomi</taxon>
        <taxon>Actinopterygii</taxon>
        <taxon>Neopterygii</taxon>
        <taxon>Teleostei</taxon>
        <taxon>Neoteleostei</taxon>
        <taxon>Acanthomorphata</taxon>
        <taxon>Eupercaria</taxon>
        <taxon>Perciformes</taxon>
        <taxon>Cottioidei</taxon>
        <taxon>Gasterosteales</taxon>
        <taxon>Gasterosteidae</taxon>
        <taxon>Gasterosteus</taxon>
    </lineage>
</organism>
<keyword evidence="9 10" id="KW-0275">Fatty acid biosynthesis</keyword>
<keyword evidence="3 10" id="KW-0808">Transferase</keyword>
<keyword evidence="5 10" id="KW-0276">Fatty acid metabolism</keyword>
<dbReference type="GO" id="GO:0030148">
    <property type="term" value="P:sphingolipid biosynthetic process"/>
    <property type="evidence" value="ECO:0007669"/>
    <property type="project" value="TreeGrafter"/>
</dbReference>
<dbReference type="InterPro" id="IPR030457">
    <property type="entry name" value="ELO_CS"/>
</dbReference>
<dbReference type="PROSITE" id="PS01188">
    <property type="entry name" value="ELO"/>
    <property type="match status" value="1"/>
</dbReference>
<keyword evidence="2 10" id="KW-0444">Lipid biosynthesis</keyword>
<evidence type="ECO:0000256" key="2">
    <source>
        <dbReference type="ARBA" id="ARBA00022516"/>
    </source>
</evidence>
<evidence type="ECO:0000256" key="8">
    <source>
        <dbReference type="ARBA" id="ARBA00023136"/>
    </source>
</evidence>
<evidence type="ECO:0000256" key="6">
    <source>
        <dbReference type="ARBA" id="ARBA00022989"/>
    </source>
</evidence>
<comment type="catalytic activity">
    <reaction evidence="10">
        <text>a very-long-chain acyl-CoA + malonyl-CoA + H(+) = a very-long-chain 3-oxoacyl-CoA + CO2 + CoA</text>
        <dbReference type="Rhea" id="RHEA:32727"/>
        <dbReference type="ChEBI" id="CHEBI:15378"/>
        <dbReference type="ChEBI" id="CHEBI:16526"/>
        <dbReference type="ChEBI" id="CHEBI:57287"/>
        <dbReference type="ChEBI" id="CHEBI:57384"/>
        <dbReference type="ChEBI" id="CHEBI:90725"/>
        <dbReference type="ChEBI" id="CHEBI:90736"/>
        <dbReference type="EC" id="2.3.1.199"/>
    </reaction>
</comment>
<dbReference type="Ensembl" id="ENSGACT00000065730.1">
    <property type="protein sequence ID" value="ENSGACP00000065206.1"/>
    <property type="gene ID" value="ENSGACG00000030327.1"/>
</dbReference>
<dbReference type="Proteomes" id="UP000007635">
    <property type="component" value="Chromosome V"/>
</dbReference>
<evidence type="ECO:0000256" key="5">
    <source>
        <dbReference type="ARBA" id="ARBA00022832"/>
    </source>
</evidence>
<dbReference type="Pfam" id="PF01151">
    <property type="entry name" value="ELO"/>
    <property type="match status" value="1"/>
</dbReference>
<dbReference type="PANTHER" id="PTHR11157:SF68">
    <property type="entry name" value="ELONGATION OF VERY LONG CHAIN FATTY ACIDS PROTEIN 3"/>
    <property type="match status" value="1"/>
</dbReference>
<dbReference type="GO" id="GO:0034626">
    <property type="term" value="P:fatty acid elongation, polyunsaturated fatty acid"/>
    <property type="evidence" value="ECO:0007669"/>
    <property type="project" value="TreeGrafter"/>
</dbReference>
<dbReference type="GO" id="GO:0009922">
    <property type="term" value="F:fatty acid elongase activity"/>
    <property type="evidence" value="ECO:0007669"/>
    <property type="project" value="UniProtKB-EC"/>
</dbReference>
<comment type="caution">
    <text evidence="10">Lacks conserved residue(s) required for the propagation of feature annotation.</text>
</comment>
<evidence type="ECO:0000313" key="11">
    <source>
        <dbReference type="Ensembl" id="ENSGACP00000065206.1"/>
    </source>
</evidence>
<dbReference type="GO" id="GO:0019367">
    <property type="term" value="P:fatty acid elongation, saturated fatty acid"/>
    <property type="evidence" value="ECO:0007669"/>
    <property type="project" value="TreeGrafter"/>
</dbReference>
<dbReference type="PANTHER" id="PTHR11157">
    <property type="entry name" value="FATTY ACID ACYL TRANSFERASE-RELATED"/>
    <property type="match status" value="1"/>
</dbReference>
<reference evidence="11" key="3">
    <citation type="submission" date="2025-09" db="UniProtKB">
        <authorList>
            <consortium name="Ensembl"/>
        </authorList>
    </citation>
    <scope>IDENTIFICATION</scope>
</reference>
<evidence type="ECO:0000256" key="3">
    <source>
        <dbReference type="ARBA" id="ARBA00022679"/>
    </source>
</evidence>
<keyword evidence="12" id="KW-1185">Reference proteome</keyword>
<feature type="transmembrane region" description="Helical" evidence="10">
    <location>
        <begin position="65"/>
        <end position="88"/>
    </location>
</feature>
<name>A0AAQ4RN70_GASAC</name>
<dbReference type="GO" id="GO:0005789">
    <property type="term" value="C:endoplasmic reticulum membrane"/>
    <property type="evidence" value="ECO:0007669"/>
    <property type="project" value="TreeGrafter"/>
</dbReference>
<dbReference type="InterPro" id="IPR002076">
    <property type="entry name" value="ELO_fam"/>
</dbReference>
<keyword evidence="6 10" id="KW-1133">Transmembrane helix</keyword>
<dbReference type="EC" id="2.3.1.199" evidence="10"/>
<comment type="similarity">
    <text evidence="10">Belongs to the ELO family.</text>
</comment>
<evidence type="ECO:0000256" key="9">
    <source>
        <dbReference type="ARBA" id="ARBA00023160"/>
    </source>
</evidence>
<keyword evidence="4 10" id="KW-0812">Transmembrane</keyword>
<evidence type="ECO:0000256" key="10">
    <source>
        <dbReference type="RuleBase" id="RU361115"/>
    </source>
</evidence>
<dbReference type="GeneTree" id="ENSGT01050000244965"/>
<proteinExistence type="inferred from homology"/>